<dbReference type="EMBL" id="CP089984">
    <property type="protein sequence ID" value="WXB20128.1"/>
    <property type="molecule type" value="Genomic_DNA"/>
</dbReference>
<name>A0ABZ2MCD9_9BACT</name>
<dbReference type="RefSeq" id="WP_394829732.1">
    <property type="nucleotide sequence ID" value="NZ_CP089984.1"/>
</dbReference>
<gene>
    <name evidence="2" type="ORF">LZC94_23265</name>
</gene>
<keyword evidence="3" id="KW-1185">Reference proteome</keyword>
<organism evidence="2 3">
    <name type="scientific">Pendulispora albinea</name>
    <dbReference type="NCBI Taxonomy" id="2741071"/>
    <lineage>
        <taxon>Bacteria</taxon>
        <taxon>Pseudomonadati</taxon>
        <taxon>Myxococcota</taxon>
        <taxon>Myxococcia</taxon>
        <taxon>Myxococcales</taxon>
        <taxon>Sorangiineae</taxon>
        <taxon>Pendulisporaceae</taxon>
        <taxon>Pendulispora</taxon>
    </lineage>
</organism>
<evidence type="ECO:0000256" key="1">
    <source>
        <dbReference type="SAM" id="MobiDB-lite"/>
    </source>
</evidence>
<protein>
    <submittedName>
        <fullName evidence="2">Uncharacterized protein</fullName>
    </submittedName>
</protein>
<proteinExistence type="predicted"/>
<feature type="region of interest" description="Disordered" evidence="1">
    <location>
        <begin position="1"/>
        <end position="32"/>
    </location>
</feature>
<evidence type="ECO:0000313" key="3">
    <source>
        <dbReference type="Proteomes" id="UP001370348"/>
    </source>
</evidence>
<evidence type="ECO:0000313" key="2">
    <source>
        <dbReference type="EMBL" id="WXB20128.1"/>
    </source>
</evidence>
<sequence length="98" mass="9702">MAEGSRAPGSSPGGAAALAPGRARDAGTAAPSGGECATNADCRSWSDTCGGCKCRVLVRNAAPPKCKGDQVACFADPCGHKRAQCTNGACTIIDESAM</sequence>
<dbReference type="Proteomes" id="UP001370348">
    <property type="component" value="Chromosome"/>
</dbReference>
<reference evidence="2 3" key="1">
    <citation type="submission" date="2021-12" db="EMBL/GenBank/DDBJ databases">
        <title>Discovery of the Pendulisporaceae a myxobacterial family with distinct sporulation behavior and unique specialized metabolism.</title>
        <authorList>
            <person name="Garcia R."/>
            <person name="Popoff A."/>
            <person name="Bader C.D."/>
            <person name="Loehr J."/>
            <person name="Walesch S."/>
            <person name="Walt C."/>
            <person name="Boldt J."/>
            <person name="Bunk B."/>
            <person name="Haeckl F.J.F.P.J."/>
            <person name="Gunesch A.P."/>
            <person name="Birkelbach J."/>
            <person name="Nuebel U."/>
            <person name="Pietschmann T."/>
            <person name="Bach T."/>
            <person name="Mueller R."/>
        </authorList>
    </citation>
    <scope>NUCLEOTIDE SEQUENCE [LARGE SCALE GENOMIC DNA]</scope>
    <source>
        <strain evidence="2 3">MSr11954</strain>
    </source>
</reference>
<feature type="compositionally biased region" description="Low complexity" evidence="1">
    <location>
        <begin position="1"/>
        <end position="21"/>
    </location>
</feature>
<accession>A0ABZ2MCD9</accession>